<accession>A0AB33VD89</accession>
<comment type="caution">
    <text evidence="1">The sequence shown here is derived from an EMBL/GenBank/DDBJ whole genome shotgun (WGS) entry which is preliminary data.</text>
</comment>
<dbReference type="Gene3D" id="1.10.10.60">
    <property type="entry name" value="Homeodomain-like"/>
    <property type="match status" value="1"/>
</dbReference>
<dbReference type="RefSeq" id="WP_003263587.1">
    <property type="nucleotide sequence ID" value="NZ_AAKL01000024.1"/>
</dbReference>
<dbReference type="AlphaFoldDB" id="A0AB33VD89"/>
<dbReference type="SUPFAM" id="SSF46689">
    <property type="entry name" value="Homeodomain-like"/>
    <property type="match status" value="1"/>
</dbReference>
<evidence type="ECO:0008006" key="3">
    <source>
        <dbReference type="Google" id="ProtNLM"/>
    </source>
</evidence>
<name>A0AB33VD89_RALSU</name>
<dbReference type="InterPro" id="IPR009057">
    <property type="entry name" value="Homeodomain-like_sf"/>
</dbReference>
<sequence length="152" mass="17350">MVIPHYHHPAAHAASEIERVVDAYPAVDEDLLRTLPPVLRAVVRALGYGRARDWLTHHGGVNVSIPQYRTHALGLEADELARLRTTLAPHLDSDGRCWLPKADKLFIRVRDAQIRKDRHNASINALARRHHLSSRQIVNICREDDDRQLDLF</sequence>
<proteinExistence type="predicted"/>
<dbReference type="EMBL" id="AAKL01000024">
    <property type="protein sequence ID" value="EAP72781.1"/>
    <property type="molecule type" value="Genomic_DNA"/>
</dbReference>
<evidence type="ECO:0000313" key="1">
    <source>
        <dbReference type="EMBL" id="EAP72781.1"/>
    </source>
</evidence>
<reference evidence="1 2" key="1">
    <citation type="journal article" date="2006" name="Mol. Plant Microbe Interact.">
        <title>Identification of open reading frames unique to a select agent: Ralstonia solanacearum race 3 biovar 2.</title>
        <authorList>
            <person name="Gabriel D.W."/>
            <person name="Allen C."/>
            <person name="Schell M."/>
            <person name="Denny T.P."/>
            <person name="Greenberg J.T."/>
            <person name="Duan Y.P."/>
            <person name="Flores-Cruz Z."/>
            <person name="Huang Q."/>
            <person name="Clifford J.M."/>
            <person name="Presting G."/>
            <person name="Gonzalez E.T."/>
            <person name="Reddy J."/>
            <person name="Elphinstone J."/>
            <person name="Swanson J."/>
            <person name="Yao J."/>
            <person name="Mulholland V."/>
            <person name="Liu L."/>
            <person name="Farmerie W."/>
            <person name="Patnaikuni M."/>
            <person name="Balogh B."/>
            <person name="Norman D."/>
            <person name="Alvarez A."/>
            <person name="Castillo J.A."/>
            <person name="Jones J."/>
            <person name="Saddler G."/>
            <person name="Walunas T."/>
            <person name="Zhukov A."/>
            <person name="Mikhailova N."/>
        </authorList>
    </citation>
    <scope>NUCLEOTIDE SEQUENCE [LARGE SCALE GENOMIC DNA]</scope>
    <source>
        <strain evidence="1 2">UW551</strain>
    </source>
</reference>
<evidence type="ECO:0000313" key="2">
    <source>
        <dbReference type="Proteomes" id="UP000005933"/>
    </source>
</evidence>
<gene>
    <name evidence="1" type="ORF">RRSL_02420</name>
</gene>
<protein>
    <recommendedName>
        <fullName evidence="3">DNA-binding protein</fullName>
    </recommendedName>
</protein>
<organism evidence="1 2">
    <name type="scientific">Ralstonia solanacearum (strain UW551)</name>
    <dbReference type="NCBI Taxonomy" id="342110"/>
    <lineage>
        <taxon>Bacteria</taxon>
        <taxon>Pseudomonadati</taxon>
        <taxon>Pseudomonadota</taxon>
        <taxon>Betaproteobacteria</taxon>
        <taxon>Burkholderiales</taxon>
        <taxon>Burkholderiaceae</taxon>
        <taxon>Ralstonia</taxon>
        <taxon>Ralstonia solanacearum species complex</taxon>
    </lineage>
</organism>
<dbReference type="Proteomes" id="UP000005933">
    <property type="component" value="Unassembled WGS sequence"/>
</dbReference>